<reference evidence="2" key="1">
    <citation type="submission" date="2020-02" db="EMBL/GenBank/DDBJ databases">
        <authorList>
            <person name="Meier V. D."/>
        </authorList>
    </citation>
    <scope>NUCLEOTIDE SEQUENCE</scope>
    <source>
        <strain evidence="2">AVDCRST_MAG78</strain>
    </source>
</reference>
<sequence length="46" mass="5012">ELPSARSAGEDRLDQVRARSARRGHALARAARARPYGRGGRGGRRL</sequence>
<name>A0A6J4PS12_9ACTN</name>
<proteinExistence type="predicted"/>
<evidence type="ECO:0000256" key="1">
    <source>
        <dbReference type="SAM" id="MobiDB-lite"/>
    </source>
</evidence>
<gene>
    <name evidence="2" type="ORF">AVDCRST_MAG78-1100</name>
</gene>
<dbReference type="AlphaFoldDB" id="A0A6J4PS12"/>
<feature type="region of interest" description="Disordered" evidence="1">
    <location>
        <begin position="1"/>
        <end position="46"/>
    </location>
</feature>
<accession>A0A6J4PS12</accession>
<evidence type="ECO:0000313" key="2">
    <source>
        <dbReference type="EMBL" id="CAA9421924.1"/>
    </source>
</evidence>
<feature type="compositionally biased region" description="Low complexity" evidence="1">
    <location>
        <begin position="27"/>
        <end position="36"/>
    </location>
</feature>
<organism evidence="2">
    <name type="scientific">uncultured Rubrobacteraceae bacterium</name>
    <dbReference type="NCBI Taxonomy" id="349277"/>
    <lineage>
        <taxon>Bacteria</taxon>
        <taxon>Bacillati</taxon>
        <taxon>Actinomycetota</taxon>
        <taxon>Rubrobacteria</taxon>
        <taxon>Rubrobacterales</taxon>
        <taxon>Rubrobacteraceae</taxon>
        <taxon>environmental samples</taxon>
    </lineage>
</organism>
<feature type="compositionally biased region" description="Basic and acidic residues" evidence="1">
    <location>
        <begin position="8"/>
        <end position="17"/>
    </location>
</feature>
<feature type="non-terminal residue" evidence="2">
    <location>
        <position position="46"/>
    </location>
</feature>
<feature type="non-terminal residue" evidence="2">
    <location>
        <position position="1"/>
    </location>
</feature>
<dbReference type="EMBL" id="CADCVB010000083">
    <property type="protein sequence ID" value="CAA9421924.1"/>
    <property type="molecule type" value="Genomic_DNA"/>
</dbReference>
<protein>
    <submittedName>
        <fullName evidence="2">Uncharacterized protein</fullName>
    </submittedName>
</protein>